<dbReference type="RefSeq" id="WP_156207618.1">
    <property type="nucleotide sequence ID" value="NZ_WHPN01000404.1"/>
</dbReference>
<sequence>MAEDQEYDEVPAVVRIPKGEHLADSRKSEGWKRGFTPKTSDKGPEHVEIRLRAEKESSFADKPEIVYVTEYVEDQRPQLTPGQQAVADITGQIIEALVEIAKPRVAHWWRTRAAPALVAKGEALVLKQQARRAQKKALRAGSTTPPVAVPGVEADAPSQDLATTPSDPKVTVTSQQFQQMFLTWLAREDAQQALWSLIVNAEVEDGGVATLAWQQELKELSPEQRTQRVMEFLATNPSILEDFARQLMGSMALGLGETALRRDRA</sequence>
<protein>
    <submittedName>
        <fullName evidence="2">Uncharacterized protein</fullName>
    </submittedName>
</protein>
<reference evidence="2 3" key="1">
    <citation type="submission" date="2019-10" db="EMBL/GenBank/DDBJ databases">
        <title>Streptomyces tenebrisbrunneis sp.nov., an endogenous actinomycete isolated from of Lycium ruthenicum.</title>
        <authorList>
            <person name="Ma L."/>
        </authorList>
    </citation>
    <scope>NUCLEOTIDE SEQUENCE [LARGE SCALE GENOMIC DNA]</scope>
    <source>
        <strain evidence="2 3">TRM 66187</strain>
    </source>
</reference>
<accession>A0ABQ7FC05</accession>
<name>A0ABQ7FC05_9ACTN</name>
<dbReference type="Proteomes" id="UP000621266">
    <property type="component" value="Unassembled WGS sequence"/>
</dbReference>
<evidence type="ECO:0000313" key="2">
    <source>
        <dbReference type="EMBL" id="KAF4405785.1"/>
    </source>
</evidence>
<comment type="caution">
    <text evidence="2">The sequence shown here is derived from an EMBL/GenBank/DDBJ whole genome shotgun (WGS) entry which is preliminary data.</text>
</comment>
<feature type="region of interest" description="Disordered" evidence="1">
    <location>
        <begin position="136"/>
        <end position="168"/>
    </location>
</feature>
<evidence type="ECO:0000313" key="3">
    <source>
        <dbReference type="Proteomes" id="UP000621266"/>
    </source>
</evidence>
<gene>
    <name evidence="2" type="ORF">GCU69_28790</name>
</gene>
<keyword evidence="3" id="KW-1185">Reference proteome</keyword>
<evidence type="ECO:0000256" key="1">
    <source>
        <dbReference type="SAM" id="MobiDB-lite"/>
    </source>
</evidence>
<proteinExistence type="predicted"/>
<feature type="compositionally biased region" description="Basic and acidic residues" evidence="1">
    <location>
        <begin position="18"/>
        <end position="32"/>
    </location>
</feature>
<dbReference type="EMBL" id="WHPN01000404">
    <property type="protein sequence ID" value="KAF4405785.1"/>
    <property type="molecule type" value="Genomic_DNA"/>
</dbReference>
<organism evidence="2 3">
    <name type="scientific">Streptomyces lycii</name>
    <dbReference type="NCBI Taxonomy" id="2654337"/>
    <lineage>
        <taxon>Bacteria</taxon>
        <taxon>Bacillati</taxon>
        <taxon>Actinomycetota</taxon>
        <taxon>Actinomycetes</taxon>
        <taxon>Kitasatosporales</taxon>
        <taxon>Streptomycetaceae</taxon>
        <taxon>Streptomyces</taxon>
    </lineage>
</organism>
<feature type="region of interest" description="Disordered" evidence="1">
    <location>
        <begin position="18"/>
        <end position="46"/>
    </location>
</feature>